<dbReference type="InterPro" id="IPR027417">
    <property type="entry name" value="P-loop_NTPase"/>
</dbReference>
<comment type="similarity">
    <text evidence="1">Belongs to the TRAFAC class TrmE-Era-EngA-EngB-Septin-like GTPase superfamily. Septin GTPase family.</text>
</comment>
<evidence type="ECO:0000313" key="5">
    <source>
        <dbReference type="Proteomes" id="UP000006352"/>
    </source>
</evidence>
<feature type="domain" description="Septin-type G" evidence="3">
    <location>
        <begin position="128"/>
        <end position="604"/>
    </location>
</feature>
<dbReference type="GO" id="GO:0005525">
    <property type="term" value="F:GTP binding"/>
    <property type="evidence" value="ECO:0007669"/>
    <property type="project" value="UniProtKB-KW"/>
</dbReference>
<sequence>MFSFRRKPRKTDTPANGAPLIRASPSLPELSAQGIPWPSNLVDLSSLPQADAPQPRPQGAAKTLFSAQGEGPIAFHKPWSSPGKSTSGRISSLYVSSQTLPPPPPSAFETRKQPAHARARISQRKARAPTTFNIMVVGGQGTGKTSLLRLLLDTADISPTASPEQRATMGSFLHGTPKRTDAIQSVCLEICESKYDRVLLSVIDTPGLDFQEGHELKLERQVGSVMKYLDSQFTDTLSEESKVMRQSKGDQHVHLCIYMIDPKSIMSASLRRALSSLPAKTRSDATVHHPPDLSSFSDDATSDDTEDESAGELKMSSGDINVLRRLMTRTNVLPVLSRADSLTDDTLAEMKRVVRRDLRTAGLDFGVFGPVKEEPGAEAKPDARQSETERRDASDSEEEAPVEERRSRPVIKLRAPRLPFARRSSRSRSRMSLSELAANEQAEPDTTDAESVASVRFSADVVSKTDLSESMPFALISPEEVRRRRPLKPSVSAHDRHSMHEPLRSTAPSDDGHANSAIESRCTTPATPTTPASGRHFSYLAGPPADLKGVFIRKFRWGTVDVLNPEHCDFAAMRTAVLSTHMKMLKIRTREVLYEKFRTEKLLARRATRNISEVETRKLLADLGF</sequence>
<feature type="compositionally biased region" description="Basic and acidic residues" evidence="2">
    <location>
        <begin position="493"/>
        <end position="503"/>
    </location>
</feature>
<keyword evidence="5" id="KW-1185">Reference proteome</keyword>
<dbReference type="RefSeq" id="XP_012179935.1">
    <property type="nucleotide sequence ID" value="XM_012324545.1"/>
</dbReference>
<feature type="compositionally biased region" description="Acidic residues" evidence="2">
    <location>
        <begin position="300"/>
        <end position="310"/>
    </location>
</feature>
<reference evidence="4 5" key="1">
    <citation type="journal article" date="2012" name="Appl. Environ. Microbiol.">
        <title>Short-read sequencing for genomic analysis of the brown rot fungus Fibroporia radiculosa.</title>
        <authorList>
            <person name="Tang J.D."/>
            <person name="Perkins A.D."/>
            <person name="Sonstegard T.S."/>
            <person name="Schroeder S.G."/>
            <person name="Burgess S.C."/>
            <person name="Diehl S.V."/>
        </authorList>
    </citation>
    <scope>NUCLEOTIDE SEQUENCE [LARGE SCALE GENOMIC DNA]</scope>
    <source>
        <strain evidence="4 5">TFFH 294</strain>
    </source>
</reference>
<dbReference type="OrthoDB" id="10261408at2759"/>
<feature type="region of interest" description="Disordered" evidence="2">
    <location>
        <begin position="482"/>
        <end position="531"/>
    </location>
</feature>
<organism evidence="4 5">
    <name type="scientific">Fibroporia radiculosa</name>
    <dbReference type="NCBI Taxonomy" id="599839"/>
    <lineage>
        <taxon>Eukaryota</taxon>
        <taxon>Fungi</taxon>
        <taxon>Dikarya</taxon>
        <taxon>Basidiomycota</taxon>
        <taxon>Agaricomycotina</taxon>
        <taxon>Agaricomycetes</taxon>
        <taxon>Polyporales</taxon>
        <taxon>Fibroporiaceae</taxon>
        <taxon>Fibroporia</taxon>
    </lineage>
</organism>
<dbReference type="STRING" id="599839.J4HVB9"/>
<dbReference type="GeneID" id="24095563"/>
<dbReference type="Gene3D" id="3.40.50.300">
    <property type="entry name" value="P-loop containing nucleotide triphosphate hydrolases"/>
    <property type="match status" value="1"/>
</dbReference>
<dbReference type="InterPro" id="IPR030379">
    <property type="entry name" value="G_SEPTIN_dom"/>
</dbReference>
<dbReference type="PANTHER" id="PTHR18884">
    <property type="entry name" value="SEPTIN"/>
    <property type="match status" value="1"/>
</dbReference>
<feature type="compositionally biased region" description="Basic and acidic residues" evidence="2">
    <location>
        <begin position="371"/>
        <end position="394"/>
    </location>
</feature>
<dbReference type="HOGENOM" id="CLU_031563_0_0_1"/>
<accession>J4HVB9</accession>
<gene>
    <name evidence="4" type="ORF">FIBRA_02690</name>
</gene>
<dbReference type="Proteomes" id="UP000006352">
    <property type="component" value="Unassembled WGS sequence"/>
</dbReference>
<dbReference type="EMBL" id="HE796997">
    <property type="protein sequence ID" value="CCM00652.1"/>
    <property type="molecule type" value="Genomic_DNA"/>
</dbReference>
<protein>
    <recommendedName>
        <fullName evidence="3">Septin-type G domain-containing protein</fullName>
    </recommendedName>
</protein>
<feature type="compositionally biased region" description="Basic and acidic residues" evidence="2">
    <location>
        <begin position="281"/>
        <end position="291"/>
    </location>
</feature>
<proteinExistence type="inferred from homology"/>
<feature type="region of interest" description="Disordered" evidence="2">
    <location>
        <begin position="366"/>
        <end position="451"/>
    </location>
</feature>
<dbReference type="PROSITE" id="PS51719">
    <property type="entry name" value="G_SEPTIN"/>
    <property type="match status" value="1"/>
</dbReference>
<feature type="compositionally biased region" description="Basic residues" evidence="2">
    <location>
        <begin position="113"/>
        <end position="124"/>
    </location>
</feature>
<name>J4HVB9_9APHY</name>
<feature type="region of interest" description="Disordered" evidence="2">
    <location>
        <begin position="96"/>
        <end position="124"/>
    </location>
</feature>
<feature type="region of interest" description="Disordered" evidence="2">
    <location>
        <begin position="1"/>
        <end position="60"/>
    </location>
</feature>
<evidence type="ECO:0000259" key="3">
    <source>
        <dbReference type="PROSITE" id="PS51719"/>
    </source>
</evidence>
<dbReference type="Pfam" id="PF00735">
    <property type="entry name" value="Septin"/>
    <property type="match status" value="3"/>
</dbReference>
<dbReference type="SUPFAM" id="SSF52540">
    <property type="entry name" value="P-loop containing nucleoside triphosphate hydrolases"/>
    <property type="match status" value="1"/>
</dbReference>
<keyword evidence="1" id="KW-0547">Nucleotide-binding</keyword>
<dbReference type="AlphaFoldDB" id="J4HVB9"/>
<feature type="region of interest" description="Disordered" evidence="2">
    <location>
        <begin position="280"/>
        <end position="316"/>
    </location>
</feature>
<evidence type="ECO:0000313" key="4">
    <source>
        <dbReference type="EMBL" id="CCM00652.1"/>
    </source>
</evidence>
<evidence type="ECO:0000256" key="1">
    <source>
        <dbReference type="RuleBase" id="RU004560"/>
    </source>
</evidence>
<dbReference type="InParanoid" id="J4HVB9"/>
<evidence type="ECO:0000256" key="2">
    <source>
        <dbReference type="SAM" id="MobiDB-lite"/>
    </source>
</evidence>
<keyword evidence="1" id="KW-0342">GTP-binding</keyword>